<dbReference type="EMBL" id="JABFOF010000003">
    <property type="protein sequence ID" value="KAG2401937.1"/>
    <property type="molecule type" value="Genomic_DNA"/>
</dbReference>
<dbReference type="PANTHER" id="PTHR16220">
    <property type="entry name" value="WD REPEAT PROTEIN 8-RELATED"/>
    <property type="match status" value="1"/>
</dbReference>
<evidence type="ECO:0000313" key="1">
    <source>
        <dbReference type="EMBL" id="KAG2401937.1"/>
    </source>
</evidence>
<dbReference type="Pfam" id="PF00400">
    <property type="entry name" value="WD40"/>
    <property type="match status" value="1"/>
</dbReference>
<reference evidence="1 2" key="1">
    <citation type="submission" date="2020-05" db="EMBL/GenBank/DDBJ databases">
        <title>Vigna angularis (adzuki bean) Var. LongXiaoDou No. 4 denovo assembly.</title>
        <authorList>
            <person name="Xiang H."/>
        </authorList>
    </citation>
    <scope>NUCLEOTIDE SEQUENCE [LARGE SCALE GENOMIC DNA]</scope>
    <source>
        <tissue evidence="1">Leaf</tissue>
    </source>
</reference>
<evidence type="ECO:0000313" key="2">
    <source>
        <dbReference type="Proteomes" id="UP000743370"/>
    </source>
</evidence>
<sequence length="526" mass="59553">MEFTESYKQTGPCCFSPNARFIAVAVDYRLVIRETISFKVFGTLIGDPVYEFQLLGTWDSWQGTGSGGFLLFLWQNVTVLSSVVQLFSCLDKISYIEWALDSEYILCGLYKKPMIQAWSLTQPEWTCKIDEGPAGIAYARWSPDSRHILTTSDFQLRLTVWSLLNTACVHLQWPKHASKGVSFTRDGKFAAICTRRDCKDYINLLSCHTWEIMGNFAVDTLDLADIEWSPDDSAIVIWDSSLEYKVNWSSQVTLMSVCGTLPRVILMQSVLIYSPDGRCLFKYQAYESGLGVKSVSWSPCGQFLAVGSYDQMLRVLNHLTWKTFAELMHPYSVRGPCYAAVFKEVDEPLQLDMSELCLSDDFSQGNDADSPEEPFRVRYEVMEVPINLPFQKPPAEKPNPKQGIGILSWSNDSQYICTRNDSMPTILWIWDIRHLELAAILVQKDAIRAATWDPTCTRLVVCTGSTHLYMWTPSGAYCVHVPLPQFTITDLKWNSNGSCLLLKDKESFCCAAVPLLPESSEYSSDE</sequence>
<dbReference type="InterPro" id="IPR001680">
    <property type="entry name" value="WD40_rpt"/>
</dbReference>
<dbReference type="AlphaFoldDB" id="A0A8T0KPF3"/>
<dbReference type="InterPro" id="IPR011044">
    <property type="entry name" value="Quino_amine_DH_bsu"/>
</dbReference>
<accession>A0A8T0KPF3</accession>
<organism evidence="1 2">
    <name type="scientific">Phaseolus angularis</name>
    <name type="common">Azuki bean</name>
    <name type="synonym">Vigna angularis</name>
    <dbReference type="NCBI Taxonomy" id="3914"/>
    <lineage>
        <taxon>Eukaryota</taxon>
        <taxon>Viridiplantae</taxon>
        <taxon>Streptophyta</taxon>
        <taxon>Embryophyta</taxon>
        <taxon>Tracheophyta</taxon>
        <taxon>Spermatophyta</taxon>
        <taxon>Magnoliopsida</taxon>
        <taxon>eudicotyledons</taxon>
        <taxon>Gunneridae</taxon>
        <taxon>Pentapetalae</taxon>
        <taxon>rosids</taxon>
        <taxon>fabids</taxon>
        <taxon>Fabales</taxon>
        <taxon>Fabaceae</taxon>
        <taxon>Papilionoideae</taxon>
        <taxon>50 kb inversion clade</taxon>
        <taxon>NPAAA clade</taxon>
        <taxon>indigoferoid/millettioid clade</taxon>
        <taxon>Phaseoleae</taxon>
        <taxon>Vigna</taxon>
    </lineage>
</organism>
<dbReference type="GO" id="GO:0005815">
    <property type="term" value="C:microtubule organizing center"/>
    <property type="evidence" value="ECO:0007669"/>
    <property type="project" value="TreeGrafter"/>
</dbReference>
<dbReference type="GO" id="GO:1990811">
    <property type="term" value="C:MWP complex"/>
    <property type="evidence" value="ECO:0007669"/>
    <property type="project" value="TreeGrafter"/>
</dbReference>
<dbReference type="Gene3D" id="2.130.10.10">
    <property type="entry name" value="YVTN repeat-like/Quinoprotein amine dehydrogenase"/>
    <property type="match status" value="3"/>
</dbReference>
<dbReference type="InterPro" id="IPR015943">
    <property type="entry name" value="WD40/YVTN_repeat-like_dom_sf"/>
</dbReference>
<dbReference type="SUPFAM" id="SSF50969">
    <property type="entry name" value="YVTN repeat-like/Quinoprotein amine dehydrogenase"/>
    <property type="match status" value="1"/>
</dbReference>
<dbReference type="InterPro" id="IPR052778">
    <property type="entry name" value="Centrosome-WD_assoc"/>
</dbReference>
<gene>
    <name evidence="1" type="ORF">HKW66_Vig0190260</name>
</gene>
<name>A0A8T0KPF3_PHAAN</name>
<dbReference type="SMART" id="SM00320">
    <property type="entry name" value="WD40"/>
    <property type="match status" value="3"/>
</dbReference>
<dbReference type="PANTHER" id="PTHR16220:SF0">
    <property type="entry name" value="WD REPEAT-CONTAINING PROTEIN WRAP73"/>
    <property type="match status" value="1"/>
</dbReference>
<protein>
    <submittedName>
        <fullName evidence="1">Uncharacterized protein</fullName>
    </submittedName>
</protein>
<comment type="caution">
    <text evidence="1">The sequence shown here is derived from an EMBL/GenBank/DDBJ whole genome shotgun (WGS) entry which is preliminary data.</text>
</comment>
<dbReference type="Proteomes" id="UP000743370">
    <property type="component" value="Unassembled WGS sequence"/>
</dbReference>
<proteinExistence type="predicted"/>